<dbReference type="Proteomes" id="UP000032221">
    <property type="component" value="Unassembled WGS sequence"/>
</dbReference>
<feature type="domain" description="LytR/CpsA/Psr regulator C-terminal" evidence="5">
    <location>
        <begin position="415"/>
        <end position="498"/>
    </location>
</feature>
<protein>
    <submittedName>
        <fullName evidence="6">Transcriptional regulator, LytR family protein</fullName>
    </submittedName>
</protein>
<feature type="transmembrane region" description="Helical" evidence="3">
    <location>
        <begin position="41"/>
        <end position="61"/>
    </location>
</feature>
<dbReference type="Gene3D" id="3.40.630.190">
    <property type="entry name" value="LCP protein"/>
    <property type="match status" value="1"/>
</dbReference>
<dbReference type="EMBL" id="JXST01000046">
    <property type="protein sequence ID" value="KIU14357.1"/>
    <property type="molecule type" value="Genomic_DNA"/>
</dbReference>
<comment type="caution">
    <text evidence="6">The sequence shown here is derived from an EMBL/GenBank/DDBJ whole genome shotgun (WGS) entry which is preliminary data.</text>
</comment>
<dbReference type="InterPro" id="IPR004474">
    <property type="entry name" value="LytR_CpsA_psr"/>
</dbReference>
<keyword evidence="3" id="KW-0472">Membrane</keyword>
<dbReference type="NCBIfam" id="TIGR00350">
    <property type="entry name" value="lytR_cpsA_psr"/>
    <property type="match status" value="1"/>
</dbReference>
<feature type="region of interest" description="Disordered" evidence="2">
    <location>
        <begin position="515"/>
        <end position="540"/>
    </location>
</feature>
<dbReference type="InterPro" id="IPR050922">
    <property type="entry name" value="LytR/CpsA/Psr_CW_biosynth"/>
</dbReference>
<feature type="domain" description="Cell envelope-related transcriptional attenuator" evidence="4">
    <location>
        <begin position="123"/>
        <end position="295"/>
    </location>
</feature>
<keyword evidence="3" id="KW-1133">Transmembrane helix</keyword>
<dbReference type="Pfam" id="PF13399">
    <property type="entry name" value="LytR_C"/>
    <property type="match status" value="1"/>
</dbReference>
<sequence>MSTPDFQRSDSARHRLPARHRRSRLQSLLSARVGWDTVGRVALALVTVVAVAATGLGWWTVRGALHGITVSDALGADAPKSTGGAMNILLIGLDSRKDQQGNDLPQALLDKLHAGDSDNGGYNTNTLILAHITADNHVVAFSIPRDDYVRVTGIPGYDHIKIKEAYGLTKANAMQHLMDKGVTDQAELERKSREAGRAATLAAVRNLTGAPIDYFAEVNLAGFYDIAESLGGVEICLNHPVYDDYSGADFPAGRQTLDASQVVAFVRQRHGLDNGDLDRTHRQQAFLISVMHQLQQDGSFSDLGKLNQLIGVAQKDVVLSAGWGQEQFKRMGEIAGGANVQYRTLPVVRYDNIDGQDVNIVDPMAVKTEVAKAFGLKPPPGATTSTPTTSTEPSTLDKASDSTGTTSKNAKTAIIDVINGSDVMGLGRQMSEILGDLEYSMGQTRSSQDGELSSTAVDFGTGADAEAKHLAELLGIDAVRADPSVPAGRIHVTLGPGYQVPDTLDSVSMAAAKSSNYDTTLPTPESGPPVRANGGIPCVN</sequence>
<accession>A0A0D1L7R4</accession>
<keyword evidence="7" id="KW-1185">Reference proteome</keyword>
<evidence type="ECO:0000259" key="4">
    <source>
        <dbReference type="Pfam" id="PF03816"/>
    </source>
</evidence>
<dbReference type="Gene3D" id="3.30.70.2390">
    <property type="match status" value="1"/>
</dbReference>
<evidence type="ECO:0000313" key="6">
    <source>
        <dbReference type="EMBL" id="KIU14357.1"/>
    </source>
</evidence>
<dbReference type="RefSeq" id="WP_043395849.1">
    <property type="nucleotide sequence ID" value="NZ_BAAARC010000045.1"/>
</dbReference>
<proteinExistence type="inferred from homology"/>
<evidence type="ECO:0000256" key="1">
    <source>
        <dbReference type="ARBA" id="ARBA00006068"/>
    </source>
</evidence>
<dbReference type="PANTHER" id="PTHR33392">
    <property type="entry name" value="POLYISOPRENYL-TEICHOIC ACID--PEPTIDOGLYCAN TEICHOIC ACID TRANSFERASE TAGU"/>
    <property type="match status" value="1"/>
</dbReference>
<dbReference type="InterPro" id="IPR027381">
    <property type="entry name" value="LytR/CpsA/Psr_C"/>
</dbReference>
<dbReference type="STRING" id="280871.TL10_24915"/>
<evidence type="ECO:0000259" key="5">
    <source>
        <dbReference type="Pfam" id="PF13399"/>
    </source>
</evidence>
<organism evidence="6 7">
    <name type="scientific">Mycolicibacterium llatzerense</name>
    <dbReference type="NCBI Taxonomy" id="280871"/>
    <lineage>
        <taxon>Bacteria</taxon>
        <taxon>Bacillati</taxon>
        <taxon>Actinomycetota</taxon>
        <taxon>Actinomycetes</taxon>
        <taxon>Mycobacteriales</taxon>
        <taxon>Mycobacteriaceae</taxon>
        <taxon>Mycolicibacterium</taxon>
    </lineage>
</organism>
<evidence type="ECO:0000313" key="7">
    <source>
        <dbReference type="Proteomes" id="UP000032221"/>
    </source>
</evidence>
<comment type="similarity">
    <text evidence="1">Belongs to the LytR/CpsA/Psr (LCP) family.</text>
</comment>
<dbReference type="Pfam" id="PF03816">
    <property type="entry name" value="LytR_cpsA_psr"/>
    <property type="match status" value="1"/>
</dbReference>
<feature type="compositionally biased region" description="Low complexity" evidence="2">
    <location>
        <begin position="382"/>
        <end position="394"/>
    </location>
</feature>
<feature type="region of interest" description="Disordered" evidence="2">
    <location>
        <begin position="375"/>
        <end position="407"/>
    </location>
</feature>
<keyword evidence="3" id="KW-0812">Transmembrane</keyword>
<evidence type="ECO:0000256" key="2">
    <source>
        <dbReference type="SAM" id="MobiDB-lite"/>
    </source>
</evidence>
<name>A0A0D1L7R4_9MYCO</name>
<dbReference type="PANTHER" id="PTHR33392:SF6">
    <property type="entry name" value="POLYISOPRENYL-TEICHOIC ACID--PEPTIDOGLYCAN TEICHOIC ACID TRANSFERASE TAGU"/>
    <property type="match status" value="1"/>
</dbReference>
<evidence type="ECO:0000256" key="3">
    <source>
        <dbReference type="SAM" id="Phobius"/>
    </source>
</evidence>
<dbReference type="PATRIC" id="fig|280871.6.peg.5166"/>
<dbReference type="AlphaFoldDB" id="A0A0D1L7R4"/>
<reference evidence="6 7" key="1">
    <citation type="submission" date="2015-01" db="EMBL/GenBank/DDBJ databases">
        <title>Genome sequence of Mycobacterium llatzerense and Mycobacterium immunogenum recovered from brain abscess.</title>
        <authorList>
            <person name="Greninger A.L."/>
            <person name="Langelier C."/>
            <person name="Cunningham G."/>
            <person name="Chiu C.Y."/>
            <person name="Miller S."/>
        </authorList>
    </citation>
    <scope>NUCLEOTIDE SEQUENCE [LARGE SCALE GENOMIC DNA]</scope>
    <source>
        <strain evidence="6 7">CLUC14</strain>
    </source>
</reference>
<gene>
    <name evidence="6" type="ORF">TL10_24915</name>
</gene>